<dbReference type="Proteomes" id="UP001552299">
    <property type="component" value="Unassembled WGS sequence"/>
</dbReference>
<keyword evidence="2" id="KW-1185">Reference proteome</keyword>
<dbReference type="EMBL" id="JANQDX010000011">
    <property type="protein sequence ID" value="KAL0916447.1"/>
    <property type="molecule type" value="Genomic_DNA"/>
</dbReference>
<comment type="caution">
    <text evidence="1">The sequence shown here is derived from an EMBL/GenBank/DDBJ whole genome shotgun (WGS) entry which is preliminary data.</text>
</comment>
<sequence length="195" mass="22048">MPLGVLVLHEQLALLHASRLSVANLHLHHQQVKKKEVGWNHQPSLMHHWDTHFHYLGDMDLVLLDSLSYPVMRTSAGDSGTSITEGIVDRRLRLGCMADPKRDHGFLYNPQGLVDILQSPFFDLNLEVDDSVEDYVNRILFTLAPSIEEHLPTGHWRIIGHPPTSPPLANLPWIKTLGILLLVVASLRLLRFSLC</sequence>
<organism evidence="1 2">
    <name type="scientific">Dendrobium thyrsiflorum</name>
    <name type="common">Pinecone-like raceme dendrobium</name>
    <name type="synonym">Orchid</name>
    <dbReference type="NCBI Taxonomy" id="117978"/>
    <lineage>
        <taxon>Eukaryota</taxon>
        <taxon>Viridiplantae</taxon>
        <taxon>Streptophyta</taxon>
        <taxon>Embryophyta</taxon>
        <taxon>Tracheophyta</taxon>
        <taxon>Spermatophyta</taxon>
        <taxon>Magnoliopsida</taxon>
        <taxon>Liliopsida</taxon>
        <taxon>Asparagales</taxon>
        <taxon>Orchidaceae</taxon>
        <taxon>Epidendroideae</taxon>
        <taxon>Malaxideae</taxon>
        <taxon>Dendrobiinae</taxon>
        <taxon>Dendrobium</taxon>
    </lineage>
</organism>
<evidence type="ECO:0000313" key="2">
    <source>
        <dbReference type="Proteomes" id="UP001552299"/>
    </source>
</evidence>
<proteinExistence type="predicted"/>
<name>A0ABD0V1J8_DENTH</name>
<evidence type="ECO:0000313" key="1">
    <source>
        <dbReference type="EMBL" id="KAL0916447.1"/>
    </source>
</evidence>
<reference evidence="1 2" key="1">
    <citation type="journal article" date="2024" name="Plant Biotechnol. J.">
        <title>Dendrobium thyrsiflorum genome and its molecular insights into genes involved in important horticultural traits.</title>
        <authorList>
            <person name="Chen B."/>
            <person name="Wang J.Y."/>
            <person name="Zheng P.J."/>
            <person name="Li K.L."/>
            <person name="Liang Y.M."/>
            <person name="Chen X.F."/>
            <person name="Zhang C."/>
            <person name="Zhao X."/>
            <person name="He X."/>
            <person name="Zhang G.Q."/>
            <person name="Liu Z.J."/>
            <person name="Xu Q."/>
        </authorList>
    </citation>
    <scope>NUCLEOTIDE SEQUENCE [LARGE SCALE GENOMIC DNA]</scope>
    <source>
        <strain evidence="1">GZMU011</strain>
    </source>
</reference>
<protein>
    <submittedName>
        <fullName evidence="1">Uncharacterized protein</fullName>
    </submittedName>
</protein>
<gene>
    <name evidence="1" type="ORF">M5K25_013963</name>
</gene>
<dbReference type="AlphaFoldDB" id="A0ABD0V1J8"/>
<accession>A0ABD0V1J8</accession>